<proteinExistence type="predicted"/>
<evidence type="ECO:0000313" key="1">
    <source>
        <dbReference type="EMBL" id="KAK3061843.1"/>
    </source>
</evidence>
<dbReference type="EMBL" id="JAWDJW010007596">
    <property type="protein sequence ID" value="KAK3061843.1"/>
    <property type="molecule type" value="Genomic_DNA"/>
</dbReference>
<comment type="caution">
    <text evidence="1">The sequence shown here is derived from an EMBL/GenBank/DDBJ whole genome shotgun (WGS) entry which is preliminary data.</text>
</comment>
<dbReference type="Proteomes" id="UP001186974">
    <property type="component" value="Unassembled WGS sequence"/>
</dbReference>
<sequence length="279" mass="30907">MPSEIQPGRPGNLTADQEVKLRELWSLVVKLFGIGPSRASIEVSSAAADTQHGTPSADAKKKKRGISLFKKKDKDSAASDAESATSGASTPVPDLASLNLNEADKHGMNQAFKDALAAHSSEEMRTAFWSFVKHDHPDGLLLRFLRARKWDVQAALVMMVATMHWRITEAHVDNDVMLRGEMALLKESQSSDKAQKKEGDDFMAQLRMGKSFLHGYDKQGRPICFVRVRLHRAGEQTEASLERFTVYTIETARLFLRPPVDTAVRSCNLCLDEGTLTVL</sequence>
<keyword evidence="2" id="KW-1185">Reference proteome</keyword>
<protein>
    <submittedName>
        <fullName evidence="1">Uncharacterized protein</fullName>
    </submittedName>
</protein>
<reference evidence="1" key="1">
    <citation type="submission" date="2024-09" db="EMBL/GenBank/DDBJ databases">
        <title>Black Yeasts Isolated from many extreme environments.</title>
        <authorList>
            <person name="Coleine C."/>
            <person name="Stajich J.E."/>
            <person name="Selbmann L."/>
        </authorList>
    </citation>
    <scope>NUCLEOTIDE SEQUENCE</scope>
    <source>
        <strain evidence="1">CCFEE 5737</strain>
    </source>
</reference>
<name>A0ACC3D4R7_9PEZI</name>
<gene>
    <name evidence="1" type="ORF">LTS18_005325</name>
</gene>
<organism evidence="1 2">
    <name type="scientific">Coniosporium uncinatum</name>
    <dbReference type="NCBI Taxonomy" id="93489"/>
    <lineage>
        <taxon>Eukaryota</taxon>
        <taxon>Fungi</taxon>
        <taxon>Dikarya</taxon>
        <taxon>Ascomycota</taxon>
        <taxon>Pezizomycotina</taxon>
        <taxon>Dothideomycetes</taxon>
        <taxon>Dothideomycetes incertae sedis</taxon>
        <taxon>Coniosporium</taxon>
    </lineage>
</organism>
<evidence type="ECO:0000313" key="2">
    <source>
        <dbReference type="Proteomes" id="UP001186974"/>
    </source>
</evidence>
<accession>A0ACC3D4R7</accession>